<accession>A0A7X5F0S4</accession>
<dbReference type="Gene3D" id="3.30.70.1070">
    <property type="entry name" value="Sporulation related repeat"/>
    <property type="match status" value="1"/>
</dbReference>
<dbReference type="PANTHER" id="PTHR21581:SF6">
    <property type="entry name" value="TRAFFICKING PROTEIN PARTICLE COMPLEX SUBUNIT 12"/>
    <property type="match status" value="1"/>
</dbReference>
<evidence type="ECO:0000256" key="11">
    <source>
        <dbReference type="SAM" id="SignalP"/>
    </source>
</evidence>
<dbReference type="GO" id="GO:0071555">
    <property type="term" value="P:cell wall organization"/>
    <property type="evidence" value="ECO:0007669"/>
    <property type="project" value="UniProtKB-KW"/>
</dbReference>
<evidence type="ECO:0000256" key="4">
    <source>
        <dbReference type="ARBA" id="ARBA00022960"/>
    </source>
</evidence>
<dbReference type="EMBL" id="JAABLQ010000001">
    <property type="protein sequence ID" value="NBN77389.1"/>
    <property type="molecule type" value="Genomic_DNA"/>
</dbReference>
<dbReference type="InterPro" id="IPR012338">
    <property type="entry name" value="Beta-lactam/transpept-like"/>
</dbReference>
<dbReference type="GO" id="GO:0006508">
    <property type="term" value="P:proteolysis"/>
    <property type="evidence" value="ECO:0007669"/>
    <property type="project" value="InterPro"/>
</dbReference>
<comment type="similarity">
    <text evidence="1 9">Belongs to the peptidase S11 family.</text>
</comment>
<evidence type="ECO:0000256" key="9">
    <source>
        <dbReference type="RuleBase" id="RU004016"/>
    </source>
</evidence>
<keyword evidence="6" id="KW-0961">Cell wall biogenesis/degradation</keyword>
<gene>
    <name evidence="13" type="ORF">GWI72_03815</name>
</gene>
<evidence type="ECO:0000256" key="10">
    <source>
        <dbReference type="SAM" id="MobiDB-lite"/>
    </source>
</evidence>
<dbReference type="InterPro" id="IPR001967">
    <property type="entry name" value="Peptidase_S11_N"/>
</dbReference>
<dbReference type="InterPro" id="IPR018044">
    <property type="entry name" value="Peptidase_S11"/>
</dbReference>
<keyword evidence="2 11" id="KW-0732">Signal</keyword>
<feature type="active site" evidence="7">
    <location>
        <position position="126"/>
    </location>
</feature>
<feature type="binding site" evidence="8">
    <location>
        <position position="228"/>
    </location>
    <ligand>
        <name>substrate</name>
    </ligand>
</feature>
<organism evidence="13 14">
    <name type="scientific">Pannonibacter tanglangensis</name>
    <dbReference type="NCBI Taxonomy" id="2750084"/>
    <lineage>
        <taxon>Bacteria</taxon>
        <taxon>Pseudomonadati</taxon>
        <taxon>Pseudomonadota</taxon>
        <taxon>Alphaproteobacteria</taxon>
        <taxon>Hyphomicrobiales</taxon>
        <taxon>Stappiaceae</taxon>
        <taxon>Pannonibacter</taxon>
    </lineage>
</organism>
<dbReference type="PROSITE" id="PS51724">
    <property type="entry name" value="SPOR"/>
    <property type="match status" value="1"/>
</dbReference>
<evidence type="ECO:0000256" key="5">
    <source>
        <dbReference type="ARBA" id="ARBA00022984"/>
    </source>
</evidence>
<feature type="compositionally biased region" description="Low complexity" evidence="10">
    <location>
        <begin position="335"/>
        <end position="358"/>
    </location>
</feature>
<dbReference type="Pfam" id="PF05036">
    <property type="entry name" value="SPOR"/>
    <property type="match status" value="1"/>
</dbReference>
<feature type="active site" description="Acyl-ester intermediate" evidence="7">
    <location>
        <position position="66"/>
    </location>
</feature>
<keyword evidence="4" id="KW-0133">Cell shape</keyword>
<proteinExistence type="inferred from homology"/>
<evidence type="ECO:0000256" key="1">
    <source>
        <dbReference type="ARBA" id="ARBA00007164"/>
    </source>
</evidence>
<keyword evidence="3" id="KW-0378">Hydrolase</keyword>
<comment type="caution">
    <text evidence="13">The sequence shown here is derived from an EMBL/GenBank/DDBJ whole genome shotgun (WGS) entry which is preliminary data.</text>
</comment>
<dbReference type="InterPro" id="IPR007730">
    <property type="entry name" value="SPOR-like_dom"/>
</dbReference>
<feature type="signal peptide" evidence="11">
    <location>
        <begin position="1"/>
        <end position="34"/>
    </location>
</feature>
<dbReference type="AlphaFoldDB" id="A0A7X5F0S4"/>
<feature type="chain" id="PRO_5031335520" evidence="11">
    <location>
        <begin position="35"/>
        <end position="550"/>
    </location>
</feature>
<evidence type="ECO:0000313" key="13">
    <source>
        <dbReference type="EMBL" id="NBN77389.1"/>
    </source>
</evidence>
<dbReference type="PANTHER" id="PTHR21581">
    <property type="entry name" value="D-ALANYL-D-ALANINE CARBOXYPEPTIDASE"/>
    <property type="match status" value="1"/>
</dbReference>
<dbReference type="Pfam" id="PF00768">
    <property type="entry name" value="Peptidase_S11"/>
    <property type="match status" value="1"/>
</dbReference>
<dbReference type="SUPFAM" id="SSF56601">
    <property type="entry name" value="beta-lactamase/transpeptidase-like"/>
    <property type="match status" value="1"/>
</dbReference>
<evidence type="ECO:0000256" key="3">
    <source>
        <dbReference type="ARBA" id="ARBA00022801"/>
    </source>
</evidence>
<evidence type="ECO:0000259" key="12">
    <source>
        <dbReference type="PROSITE" id="PS51724"/>
    </source>
</evidence>
<dbReference type="Gene3D" id="3.40.710.10">
    <property type="entry name" value="DD-peptidase/beta-lactamase superfamily"/>
    <property type="match status" value="1"/>
</dbReference>
<dbReference type="Proteomes" id="UP000586722">
    <property type="component" value="Unassembled WGS sequence"/>
</dbReference>
<dbReference type="GO" id="GO:0009252">
    <property type="term" value="P:peptidoglycan biosynthetic process"/>
    <property type="evidence" value="ECO:0007669"/>
    <property type="project" value="UniProtKB-KW"/>
</dbReference>
<feature type="active site" description="Proton acceptor" evidence="7">
    <location>
        <position position="69"/>
    </location>
</feature>
<evidence type="ECO:0000256" key="6">
    <source>
        <dbReference type="ARBA" id="ARBA00023316"/>
    </source>
</evidence>
<dbReference type="GO" id="GO:0042834">
    <property type="term" value="F:peptidoglycan binding"/>
    <property type="evidence" value="ECO:0007669"/>
    <property type="project" value="InterPro"/>
</dbReference>
<reference evidence="13 14" key="1">
    <citation type="submission" date="2020-01" db="EMBL/GenBank/DDBJ databases">
        <authorList>
            <person name="Peng S.Y."/>
            <person name="Li J."/>
            <person name="Wang M."/>
            <person name="Wang L."/>
            <person name="Wang C.Q."/>
            <person name="Wang J.R."/>
        </authorList>
    </citation>
    <scope>NUCLEOTIDE SEQUENCE [LARGE SCALE GENOMIC DNA]</scope>
    <source>
        <strain evidence="13 14">XCT-53</strain>
    </source>
</reference>
<evidence type="ECO:0000256" key="8">
    <source>
        <dbReference type="PIRSR" id="PIRSR618044-2"/>
    </source>
</evidence>
<name>A0A7X5F0S4_9HYPH</name>
<evidence type="ECO:0000256" key="7">
    <source>
        <dbReference type="PIRSR" id="PIRSR618044-1"/>
    </source>
</evidence>
<evidence type="ECO:0000313" key="14">
    <source>
        <dbReference type="Proteomes" id="UP000586722"/>
    </source>
</evidence>
<keyword evidence="5" id="KW-0573">Peptidoglycan synthesis</keyword>
<dbReference type="GO" id="GO:0009002">
    <property type="term" value="F:serine-type D-Ala-D-Ala carboxypeptidase activity"/>
    <property type="evidence" value="ECO:0007669"/>
    <property type="project" value="InterPro"/>
</dbReference>
<feature type="region of interest" description="Disordered" evidence="10">
    <location>
        <begin position="335"/>
        <end position="365"/>
    </location>
</feature>
<sequence length="550" mass="57696">MRRFLAAFSFSRIARKIAQVAVVTACVVATPAVAQQGPKYAGIVVDAKTGEVLYSDSADELRFPASLTKMMTLYVVFEDLEAGRIKLDTPMRVSARAAAQAPSKLGLRAGSTISVRDAILGLVTKSANDASMVIAEHIGGTEARFADRMTRTARQLGMSRSTFKNPHGLPNPGQRTTARDMALLGRALHERFPAYFDFFKTRSFNFRGRTHGNHNRLLGAVPGVNGIKTGYIRASGFNLVTSVERDGRHIVAVVMGGATGRSRDAQMVRLINQYMKEASTGRRTAPPIVSRSGPLALASAADDKPTAPLRVRAPLKAPVPDAKPDRAPAVVAAAPASAPVSAPVTAPRPAPVAEAPARVPAPTPAPAQAQASAAAPVRAPIPPRPVPAPAQQGESVAMTTGSIANPRFAATFDAVAAAPVETVPAPETQEAAAAPTTRVASLDPVMPVASARASDTTVTVATNNAAEAVPGWQVQIGAAESETAAIGLLKKARDATGASLRKTSLHTEPVNSNGQTLFRARFVGFEDKNDALAACRTLKRAKFNCYAVYQ</sequence>
<dbReference type="InterPro" id="IPR036680">
    <property type="entry name" value="SPOR-like_sf"/>
</dbReference>
<evidence type="ECO:0000256" key="2">
    <source>
        <dbReference type="ARBA" id="ARBA00022729"/>
    </source>
</evidence>
<protein>
    <submittedName>
        <fullName evidence="13">Peptidase S11</fullName>
    </submittedName>
</protein>
<feature type="domain" description="SPOR" evidence="12">
    <location>
        <begin position="466"/>
        <end position="550"/>
    </location>
</feature>
<dbReference type="PRINTS" id="PR00725">
    <property type="entry name" value="DADACBPTASE1"/>
</dbReference>
<keyword evidence="14" id="KW-1185">Reference proteome</keyword>
<dbReference type="GO" id="GO:0008360">
    <property type="term" value="P:regulation of cell shape"/>
    <property type="evidence" value="ECO:0007669"/>
    <property type="project" value="UniProtKB-KW"/>
</dbReference>